<organism evidence="2 3">
    <name type="scientific">Mycena chlorophos</name>
    <name type="common">Agaric fungus</name>
    <name type="synonym">Agaricus chlorophos</name>
    <dbReference type="NCBI Taxonomy" id="658473"/>
    <lineage>
        <taxon>Eukaryota</taxon>
        <taxon>Fungi</taxon>
        <taxon>Dikarya</taxon>
        <taxon>Basidiomycota</taxon>
        <taxon>Agaricomycotina</taxon>
        <taxon>Agaricomycetes</taxon>
        <taxon>Agaricomycetidae</taxon>
        <taxon>Agaricales</taxon>
        <taxon>Marasmiineae</taxon>
        <taxon>Mycenaceae</taxon>
        <taxon>Mycena</taxon>
    </lineage>
</organism>
<sequence length="177" mass="19781">MNSEGGWGGARLRMGRLQTFSVHSTYEDIAFCEHPLFQECGEQSGRWLWCPRRSWSRPRPQRPQGNVPKATNSAMKSSWEDEKASGLTGCNAFVQDCLQTHSPESCASISPLNTTARAHFACWREGSAPRTGKRHPLSAVALSKNTRRYISARQEAQISCEVFGATFRGTFPHMNSM</sequence>
<feature type="region of interest" description="Disordered" evidence="1">
    <location>
        <begin position="55"/>
        <end position="74"/>
    </location>
</feature>
<evidence type="ECO:0000313" key="2">
    <source>
        <dbReference type="EMBL" id="GAT51144.1"/>
    </source>
</evidence>
<dbReference type="EMBL" id="DF846911">
    <property type="protein sequence ID" value="GAT51144.1"/>
    <property type="molecule type" value="Genomic_DNA"/>
</dbReference>
<evidence type="ECO:0000256" key="1">
    <source>
        <dbReference type="SAM" id="MobiDB-lite"/>
    </source>
</evidence>
<proteinExistence type="predicted"/>
<protein>
    <submittedName>
        <fullName evidence="2">Uncharacterized protein</fullName>
    </submittedName>
</protein>
<name>A0ABQ0LKN3_MYCCL</name>
<gene>
    <name evidence="2" type="ORF">MCHLO_08308</name>
</gene>
<reference evidence="2" key="1">
    <citation type="submission" date="2014-09" db="EMBL/GenBank/DDBJ databases">
        <title>Genome sequence of the luminous mushroom Mycena chlorophos for searching fungal bioluminescence genes.</title>
        <authorList>
            <person name="Tanaka Y."/>
            <person name="Kasuga D."/>
            <person name="Oba Y."/>
            <person name="Hase S."/>
            <person name="Sato K."/>
            <person name="Oba Y."/>
            <person name="Sakakibara Y."/>
        </authorList>
    </citation>
    <scope>NUCLEOTIDE SEQUENCE</scope>
</reference>
<keyword evidence="3" id="KW-1185">Reference proteome</keyword>
<dbReference type="Proteomes" id="UP000815677">
    <property type="component" value="Unassembled WGS sequence"/>
</dbReference>
<accession>A0ABQ0LKN3</accession>
<evidence type="ECO:0000313" key="3">
    <source>
        <dbReference type="Proteomes" id="UP000815677"/>
    </source>
</evidence>